<sequence length="46" mass="4875">MTPASNLHGNIQARIAFLLIALMEGGEVSTEISIMTSMDVKVADVV</sequence>
<organism evidence="1">
    <name type="scientific">Candidatus Kentrum sp. DK</name>
    <dbReference type="NCBI Taxonomy" id="2126562"/>
    <lineage>
        <taxon>Bacteria</taxon>
        <taxon>Pseudomonadati</taxon>
        <taxon>Pseudomonadota</taxon>
        <taxon>Gammaproteobacteria</taxon>
        <taxon>Candidatus Kentrum</taxon>
    </lineage>
</organism>
<name>A0A450SDM0_9GAMM</name>
<reference evidence="1" key="1">
    <citation type="submission" date="2019-02" db="EMBL/GenBank/DDBJ databases">
        <authorList>
            <person name="Gruber-Vodicka R. H."/>
            <person name="Seah K. B. B."/>
        </authorList>
    </citation>
    <scope>NUCLEOTIDE SEQUENCE</scope>
    <source>
        <strain evidence="1">BECK_DK47</strain>
    </source>
</reference>
<dbReference type="EMBL" id="CAADEX010000030">
    <property type="protein sequence ID" value="VFJ50681.1"/>
    <property type="molecule type" value="Genomic_DNA"/>
</dbReference>
<accession>A0A450SDM0</accession>
<evidence type="ECO:0000313" key="1">
    <source>
        <dbReference type="EMBL" id="VFJ50681.1"/>
    </source>
</evidence>
<proteinExistence type="predicted"/>
<protein>
    <submittedName>
        <fullName evidence="1">Uncharacterized protein</fullName>
    </submittedName>
</protein>
<dbReference type="AlphaFoldDB" id="A0A450SDM0"/>
<gene>
    <name evidence="1" type="ORF">BECKDK2373B_GA0170837_103012</name>
</gene>